<dbReference type="InParanoid" id="D8QH61"/>
<dbReference type="OrthoDB" id="428577at2759"/>
<dbReference type="PANTHER" id="PTHR46555:SF1">
    <property type="entry name" value="UBIQUITIN-LIKE PROTEIN 4A"/>
    <property type="match status" value="1"/>
</dbReference>
<dbReference type="eggNOG" id="ENOG502S3QU">
    <property type="taxonomic scope" value="Eukaryota"/>
</dbReference>
<dbReference type="EMBL" id="GL377312">
    <property type="protein sequence ID" value="EFI92885.1"/>
    <property type="molecule type" value="Genomic_DNA"/>
</dbReference>
<dbReference type="Gene3D" id="3.10.20.90">
    <property type="entry name" value="Phosphatidylinositol 3-kinase Catalytic Subunit, Chain A, domain 1"/>
    <property type="match status" value="1"/>
</dbReference>
<sequence length="286" mass="30467">MADAERAFLTNMLTTIGAQPVNYPDDYRQPPENTLRKVPVLPLPVPPPPAHAAASSSVASNVSLTFKSLKPAATFSLTVSPADAIADVKASLAKLPGAPPADAQRLLLRGKALADAKLLKEYDVKDGDTLTLAVRPGVQWDPNASSAPSDEIPKVTVQQPKPVKPATDTLALGPGDTKRKGHGRTPSIVLSPSPTNEDAAPQEIELDLALDTSENTFKEPPSAFQTTLSQPEFWDRLYSFLRTEFTADADSLRAFEDFLTASKAHLSASEIARIRDHVGVVGMAGT</sequence>
<dbReference type="VEuPathDB" id="FungiDB:SCHCODRAFT_02640572"/>
<dbReference type="GO" id="GO:0071816">
    <property type="term" value="P:tail-anchored membrane protein insertion into ER membrane"/>
    <property type="evidence" value="ECO:0007669"/>
    <property type="project" value="TreeGrafter"/>
</dbReference>
<dbReference type="GeneID" id="9597939"/>
<evidence type="ECO:0000259" key="4">
    <source>
        <dbReference type="PROSITE" id="PS50053"/>
    </source>
</evidence>
<dbReference type="STRING" id="578458.D8QH61"/>
<feature type="domain" description="Ubiquitin-like" evidence="4">
    <location>
        <begin position="62"/>
        <end position="135"/>
    </location>
</feature>
<dbReference type="Proteomes" id="UP000007431">
    <property type="component" value="Unassembled WGS sequence"/>
</dbReference>
<name>D8QH61_SCHCM</name>
<dbReference type="HOGENOM" id="CLU_043701_0_0_1"/>
<dbReference type="PANTHER" id="PTHR46555">
    <property type="entry name" value="UBIQUITIN-LIKE PROTEIN 4A"/>
    <property type="match status" value="1"/>
</dbReference>
<gene>
    <name evidence="5" type="ORF">SCHCODRAFT_86056</name>
</gene>
<protein>
    <recommendedName>
        <fullName evidence="4">Ubiquitin-like domain-containing protein</fullName>
    </recommendedName>
</protein>
<evidence type="ECO:0000313" key="6">
    <source>
        <dbReference type="Proteomes" id="UP000007431"/>
    </source>
</evidence>
<keyword evidence="2" id="KW-0963">Cytoplasm</keyword>
<keyword evidence="6" id="KW-1185">Reference proteome</keyword>
<dbReference type="InterPro" id="IPR029071">
    <property type="entry name" value="Ubiquitin-like_domsf"/>
</dbReference>
<comment type="subcellular location">
    <subcellularLocation>
        <location evidence="1">Cytoplasm</location>
        <location evidence="1">Cytosol</location>
    </subcellularLocation>
</comment>
<reference evidence="5 6" key="1">
    <citation type="journal article" date="2010" name="Nat. Biotechnol.">
        <title>Genome sequence of the model mushroom Schizophyllum commune.</title>
        <authorList>
            <person name="Ohm R.A."/>
            <person name="de Jong J.F."/>
            <person name="Lugones L.G."/>
            <person name="Aerts A."/>
            <person name="Kothe E."/>
            <person name="Stajich J.E."/>
            <person name="de Vries R.P."/>
            <person name="Record E."/>
            <person name="Levasseur A."/>
            <person name="Baker S.E."/>
            <person name="Bartholomew K.A."/>
            <person name="Coutinho P.M."/>
            <person name="Erdmann S."/>
            <person name="Fowler T.J."/>
            <person name="Gathman A.C."/>
            <person name="Lombard V."/>
            <person name="Henrissat B."/>
            <person name="Knabe N."/>
            <person name="Kuees U."/>
            <person name="Lilly W.W."/>
            <person name="Lindquist E."/>
            <person name="Lucas S."/>
            <person name="Magnuson J.K."/>
            <person name="Piumi F."/>
            <person name="Raudaskoski M."/>
            <person name="Salamov A."/>
            <person name="Schmutz J."/>
            <person name="Schwarze F.W.M.R."/>
            <person name="vanKuyk P.A."/>
            <person name="Horton J.S."/>
            <person name="Grigoriev I.V."/>
            <person name="Woesten H.A.B."/>
        </authorList>
    </citation>
    <scope>NUCLEOTIDE SEQUENCE [LARGE SCALE GENOMIC DNA]</scope>
    <source>
        <strain evidence="6">H4-8 / FGSC 9210</strain>
    </source>
</reference>
<evidence type="ECO:0000256" key="2">
    <source>
        <dbReference type="ARBA" id="ARBA00022490"/>
    </source>
</evidence>
<dbReference type="GO" id="GO:0006620">
    <property type="term" value="P:post-translational protein targeting to endoplasmic reticulum membrane"/>
    <property type="evidence" value="ECO:0007669"/>
    <property type="project" value="InterPro"/>
</dbReference>
<proteinExistence type="predicted"/>
<dbReference type="AlphaFoldDB" id="D8QH61"/>
<dbReference type="GO" id="GO:0051087">
    <property type="term" value="F:protein-folding chaperone binding"/>
    <property type="evidence" value="ECO:0007669"/>
    <property type="project" value="TreeGrafter"/>
</dbReference>
<evidence type="ECO:0000256" key="3">
    <source>
        <dbReference type="SAM" id="MobiDB-lite"/>
    </source>
</evidence>
<dbReference type="PROSITE" id="PS50053">
    <property type="entry name" value="UBIQUITIN_2"/>
    <property type="match status" value="1"/>
</dbReference>
<feature type="region of interest" description="Disordered" evidence="3">
    <location>
        <begin position="138"/>
        <end position="198"/>
    </location>
</feature>
<organism evidence="6">
    <name type="scientific">Schizophyllum commune (strain H4-8 / FGSC 9210)</name>
    <name type="common">Split gill fungus</name>
    <dbReference type="NCBI Taxonomy" id="578458"/>
    <lineage>
        <taxon>Eukaryota</taxon>
        <taxon>Fungi</taxon>
        <taxon>Dikarya</taxon>
        <taxon>Basidiomycota</taxon>
        <taxon>Agaricomycotina</taxon>
        <taxon>Agaricomycetes</taxon>
        <taxon>Agaricomycetidae</taxon>
        <taxon>Agaricales</taxon>
        <taxon>Schizophyllaceae</taxon>
        <taxon>Schizophyllum</taxon>
    </lineage>
</organism>
<dbReference type="KEGG" id="scm:SCHCO_02640572"/>
<dbReference type="SUPFAM" id="SSF54236">
    <property type="entry name" value="Ubiquitin-like"/>
    <property type="match status" value="1"/>
</dbReference>
<dbReference type="SMART" id="SM00213">
    <property type="entry name" value="UBQ"/>
    <property type="match status" value="1"/>
</dbReference>
<dbReference type="OMA" id="KPGFDWD"/>
<dbReference type="RefSeq" id="XP_003027788.1">
    <property type="nucleotide sequence ID" value="XM_003027742.1"/>
</dbReference>
<dbReference type="InterPro" id="IPR000626">
    <property type="entry name" value="Ubiquitin-like_dom"/>
</dbReference>
<dbReference type="GO" id="GO:0071818">
    <property type="term" value="C:BAT3 complex"/>
    <property type="evidence" value="ECO:0007669"/>
    <property type="project" value="TreeGrafter"/>
</dbReference>
<dbReference type="InterPro" id="IPR047154">
    <property type="entry name" value="UBL4A-like"/>
</dbReference>
<accession>D8QH61</accession>
<evidence type="ECO:0000256" key="1">
    <source>
        <dbReference type="ARBA" id="ARBA00004514"/>
    </source>
</evidence>
<evidence type="ECO:0000313" key="5">
    <source>
        <dbReference type="EMBL" id="EFI92885.1"/>
    </source>
</evidence>
<dbReference type="Pfam" id="PF00240">
    <property type="entry name" value="ubiquitin"/>
    <property type="match status" value="1"/>
</dbReference>